<reference evidence="2 3" key="1">
    <citation type="submission" date="2016-06" db="EMBL/GenBank/DDBJ databases">
        <title>Living apart together: crosstalk between the core and supernumerary genomes in a fungal plant pathogen.</title>
        <authorList>
            <person name="Vanheule A."/>
            <person name="Audenaert K."/>
            <person name="Warris S."/>
            <person name="Van De Geest H."/>
            <person name="Schijlen E."/>
            <person name="Hofte M."/>
            <person name="De Saeger S."/>
            <person name="Haesaert G."/>
            <person name="Waalwijk C."/>
            <person name="Van Der Lee T."/>
        </authorList>
    </citation>
    <scope>NUCLEOTIDE SEQUENCE [LARGE SCALE GENOMIC DNA]</scope>
    <source>
        <strain evidence="2 3">2516</strain>
    </source>
</reference>
<dbReference type="AlphaFoldDB" id="A0A1B8AHW3"/>
<accession>A0A1B8AHW3</accession>
<organism evidence="2 3">
    <name type="scientific">Fusarium poae</name>
    <dbReference type="NCBI Taxonomy" id="36050"/>
    <lineage>
        <taxon>Eukaryota</taxon>
        <taxon>Fungi</taxon>
        <taxon>Dikarya</taxon>
        <taxon>Ascomycota</taxon>
        <taxon>Pezizomycotina</taxon>
        <taxon>Sordariomycetes</taxon>
        <taxon>Hypocreomycetidae</taxon>
        <taxon>Hypocreales</taxon>
        <taxon>Nectriaceae</taxon>
        <taxon>Fusarium</taxon>
    </lineage>
</organism>
<evidence type="ECO:0000313" key="2">
    <source>
        <dbReference type="EMBL" id="OBS20135.1"/>
    </source>
</evidence>
<proteinExistence type="predicted"/>
<evidence type="ECO:0000256" key="1">
    <source>
        <dbReference type="SAM" id="MobiDB-lite"/>
    </source>
</evidence>
<evidence type="ECO:0000313" key="3">
    <source>
        <dbReference type="Proteomes" id="UP000091967"/>
    </source>
</evidence>
<comment type="caution">
    <text evidence="2">The sequence shown here is derived from an EMBL/GenBank/DDBJ whole genome shotgun (WGS) entry which is preliminary data.</text>
</comment>
<protein>
    <submittedName>
        <fullName evidence="2">Uncharacterized protein</fullName>
    </submittedName>
</protein>
<feature type="compositionally biased region" description="Low complexity" evidence="1">
    <location>
        <begin position="1"/>
        <end position="11"/>
    </location>
</feature>
<gene>
    <name evidence="2" type="ORF">FPOA_11857</name>
</gene>
<name>A0A1B8AHW3_FUSPO</name>
<dbReference type="OMA" id="ACTNSET"/>
<dbReference type="Proteomes" id="UP000091967">
    <property type="component" value="Unassembled WGS sequence"/>
</dbReference>
<dbReference type="EMBL" id="LYXU01000004">
    <property type="protein sequence ID" value="OBS20135.1"/>
    <property type="molecule type" value="Genomic_DNA"/>
</dbReference>
<feature type="region of interest" description="Disordered" evidence="1">
    <location>
        <begin position="1"/>
        <end position="20"/>
    </location>
</feature>
<sequence length="659" mass="74745">MTSAASSSIASEPICTSSSERLSENERFIDNEHDPLIPSLQDVHHTFQQGEATWKFFLSQAKAIPKGLWPKDALDPYVTLVDVPGLPANLPRRKVIRGRPCWEFSRDIGVTDCQSDTSLRLGQLTTFQLLIDDPIACAVGPDAASYACTNSETTESLAVLVMCWSYILSVRLFEMQGFGVRYTDHRLWPILPQDQEETTADINLKGASPGLIRWLCAILSPAMGWQARGHNHFPPWAAFLKTNALLVIEASDMAADVCTPPSSAEAMELLIELCRLFNSRADSTLSYSEPMPPYKASFLAALALPFYRFMKLQPQLPRPHLIKRSSKPLNSAHKKQIRGYLLHIRYFMTLSAHPPSIGSILWSIFWQPDINCNLVGPWLGSVLHVLEPILVPNEVEVLLKVLVSRRPRIGIWWVSLFLLGDLALLDWIKRYTTRMEEKYGFGTLSSPDPMVSAWTGSKQSFLDFDNDCLYPKLSDLVSTVDLLRCRFDFKLQDTTSTALSWRPFGCMEKCLVELEIWPQLESTYTRRYSAFVWYPEKNFDKGFRENTGQHIMDVPDNLAIHTSTKQENSHPLNMRPSKRSTCEMIEHLVEDAGGSRNWANAGLPVLRTRLKWLHDWEGLDTMDGPVVEKEETRTPSWFLESWINGKFCSESHGIEESVD</sequence>
<keyword evidence="3" id="KW-1185">Reference proteome</keyword>